<feature type="compositionally biased region" description="Basic residues" evidence="2">
    <location>
        <begin position="251"/>
        <end position="260"/>
    </location>
</feature>
<dbReference type="OrthoDB" id="10660631at2759"/>
<gene>
    <name evidence="3" type="ORF">ATEG_06368</name>
</gene>
<evidence type="ECO:0000313" key="4">
    <source>
        <dbReference type="Proteomes" id="UP000007963"/>
    </source>
</evidence>
<evidence type="ECO:0000256" key="2">
    <source>
        <dbReference type="SAM" id="MobiDB-lite"/>
    </source>
</evidence>
<feature type="compositionally biased region" description="Pro residues" evidence="2">
    <location>
        <begin position="267"/>
        <end position="277"/>
    </location>
</feature>
<dbReference type="Proteomes" id="UP000007963">
    <property type="component" value="Unassembled WGS sequence"/>
</dbReference>
<name>Q0CIW6_ASPTN</name>
<keyword evidence="1" id="KW-0175">Coiled coil</keyword>
<accession>Q0CIW6</accession>
<feature type="compositionally biased region" description="Basic and acidic residues" evidence="2">
    <location>
        <begin position="224"/>
        <end position="239"/>
    </location>
</feature>
<dbReference type="VEuPathDB" id="FungiDB:ATEG_06368"/>
<feature type="coiled-coil region" evidence="1">
    <location>
        <begin position="28"/>
        <end position="101"/>
    </location>
</feature>
<dbReference type="AlphaFoldDB" id="Q0CIW6"/>
<dbReference type="EMBL" id="CH476602">
    <property type="protein sequence ID" value="EAU32912.1"/>
    <property type="molecule type" value="Genomic_DNA"/>
</dbReference>
<dbReference type="GeneID" id="4321894"/>
<evidence type="ECO:0000313" key="3">
    <source>
        <dbReference type="EMBL" id="EAU32912.1"/>
    </source>
</evidence>
<proteinExistence type="predicted"/>
<dbReference type="RefSeq" id="XP_001215546.1">
    <property type="nucleotide sequence ID" value="XM_001215546.1"/>
</dbReference>
<reference evidence="4" key="1">
    <citation type="submission" date="2005-09" db="EMBL/GenBank/DDBJ databases">
        <title>Annotation of the Aspergillus terreus NIH2624 genome.</title>
        <authorList>
            <person name="Birren B.W."/>
            <person name="Lander E.S."/>
            <person name="Galagan J.E."/>
            <person name="Nusbaum C."/>
            <person name="Devon K."/>
            <person name="Henn M."/>
            <person name="Ma L.-J."/>
            <person name="Jaffe D.B."/>
            <person name="Butler J."/>
            <person name="Alvarez P."/>
            <person name="Gnerre S."/>
            <person name="Grabherr M."/>
            <person name="Kleber M."/>
            <person name="Mauceli E.W."/>
            <person name="Brockman W."/>
            <person name="Rounsley S."/>
            <person name="Young S.K."/>
            <person name="LaButti K."/>
            <person name="Pushparaj V."/>
            <person name="DeCaprio D."/>
            <person name="Crawford M."/>
            <person name="Koehrsen M."/>
            <person name="Engels R."/>
            <person name="Montgomery P."/>
            <person name="Pearson M."/>
            <person name="Howarth C."/>
            <person name="Larson L."/>
            <person name="Luoma S."/>
            <person name="White J."/>
            <person name="Alvarado L."/>
            <person name="Kodira C.D."/>
            <person name="Zeng Q."/>
            <person name="Oleary S."/>
            <person name="Yandava C."/>
            <person name="Denning D.W."/>
            <person name="Nierman W.C."/>
            <person name="Milne T."/>
            <person name="Madden K."/>
        </authorList>
    </citation>
    <scope>NUCLEOTIDE SEQUENCE [LARGE SCALE GENOMIC DNA]</scope>
    <source>
        <strain evidence="4">NIH 2624 / FGSC A1156</strain>
    </source>
</reference>
<feature type="region of interest" description="Disordered" evidence="2">
    <location>
        <begin position="209"/>
        <end position="279"/>
    </location>
</feature>
<organism evidence="3 4">
    <name type="scientific">Aspergillus terreus (strain NIH 2624 / FGSC A1156)</name>
    <dbReference type="NCBI Taxonomy" id="341663"/>
    <lineage>
        <taxon>Eukaryota</taxon>
        <taxon>Fungi</taxon>
        <taxon>Dikarya</taxon>
        <taxon>Ascomycota</taxon>
        <taxon>Pezizomycotina</taxon>
        <taxon>Eurotiomycetes</taxon>
        <taxon>Eurotiomycetidae</taxon>
        <taxon>Eurotiales</taxon>
        <taxon>Aspergillaceae</taxon>
        <taxon>Aspergillus</taxon>
        <taxon>Aspergillus subgen. Circumdati</taxon>
    </lineage>
</organism>
<sequence>MSLALELCCRKTSDPELTGSSGHSMQQLSHAQKRRRQLENVAAEARTLVPPAAPELTPAQSARRTELRMELERRRPELRQIKENKKELQQCLKEINALLEARVREFQAVSARRTELWMEIEQRRQQLRQLREGSYRSARSRRLVHRAPAEPALPKEVLEKIRREVREKVYGICGICPPISVAFDTHDKKVGAIARDFSRSIESRELNLDIELDEPDPAAAEQTQEVKDQRASPKAEKRAPKAQILALEERKRRKTKKNKKPAAAAPAPRPAPAPAEPALPKEEFERIYHLAREQFYKELHLDIELDELAPAAAEPAQELIPGQRLYRDELLGRLQAVKGQKATFKAEKKAIREQIGALEQRIEWIDSAFKG</sequence>
<protein>
    <submittedName>
        <fullName evidence="3">Uncharacterized protein</fullName>
    </submittedName>
</protein>
<evidence type="ECO:0000256" key="1">
    <source>
        <dbReference type="SAM" id="Coils"/>
    </source>
</evidence>
<dbReference type="HOGENOM" id="CLU_745917_0_0_1"/>
<feature type="coiled-coil region" evidence="1">
    <location>
        <begin position="334"/>
        <end position="361"/>
    </location>
</feature>